<keyword evidence="2" id="KW-0472">Membrane</keyword>
<feature type="transmembrane region" description="Helical" evidence="2">
    <location>
        <begin position="7"/>
        <end position="24"/>
    </location>
</feature>
<keyword evidence="2" id="KW-1133">Transmembrane helix</keyword>
<sequence length="92" mass="9167">MTIHIDSVVGMVILIGGAVGYFVYSSITPPAGGAVSLSKGERVAMALMATLTVVGILSFLIFGAVASSGSASDRPSPTAATPTTQSSAPRQP</sequence>
<feature type="compositionally biased region" description="Low complexity" evidence="1">
    <location>
        <begin position="70"/>
        <end position="92"/>
    </location>
</feature>
<keyword evidence="2" id="KW-0812">Transmembrane</keyword>
<dbReference type="RefSeq" id="WP_369220589.1">
    <property type="nucleotide sequence ID" value="NZ_CP163441.1"/>
</dbReference>
<accession>A0AB39QEB3</accession>
<dbReference type="AlphaFoldDB" id="A0AB39QEB3"/>
<evidence type="ECO:0000256" key="2">
    <source>
        <dbReference type="SAM" id="Phobius"/>
    </source>
</evidence>
<organism evidence="3">
    <name type="scientific">Streptomyces sp. R39</name>
    <dbReference type="NCBI Taxonomy" id="3238631"/>
    <lineage>
        <taxon>Bacteria</taxon>
        <taxon>Bacillati</taxon>
        <taxon>Actinomycetota</taxon>
        <taxon>Actinomycetes</taxon>
        <taxon>Kitasatosporales</taxon>
        <taxon>Streptomycetaceae</taxon>
        <taxon>Streptomyces</taxon>
    </lineage>
</organism>
<feature type="region of interest" description="Disordered" evidence="1">
    <location>
        <begin position="67"/>
        <end position="92"/>
    </location>
</feature>
<dbReference type="EMBL" id="CP163441">
    <property type="protein sequence ID" value="XDQ40829.1"/>
    <property type="molecule type" value="Genomic_DNA"/>
</dbReference>
<name>A0AB39QEB3_9ACTN</name>
<feature type="transmembrane region" description="Helical" evidence="2">
    <location>
        <begin position="44"/>
        <end position="66"/>
    </location>
</feature>
<evidence type="ECO:0000313" key="3">
    <source>
        <dbReference type="EMBL" id="XDQ40829.1"/>
    </source>
</evidence>
<protein>
    <submittedName>
        <fullName evidence="3">Uncharacterized protein</fullName>
    </submittedName>
</protein>
<evidence type="ECO:0000256" key="1">
    <source>
        <dbReference type="SAM" id="MobiDB-lite"/>
    </source>
</evidence>
<proteinExistence type="predicted"/>
<gene>
    <name evidence="3" type="ORF">AB5J52_00180</name>
</gene>
<reference evidence="3" key="1">
    <citation type="submission" date="2024-07" db="EMBL/GenBank/DDBJ databases">
        <authorList>
            <person name="Yu S.T."/>
        </authorList>
    </citation>
    <scope>NUCLEOTIDE SEQUENCE</scope>
    <source>
        <strain evidence="3">R39</strain>
    </source>
</reference>